<keyword evidence="3" id="KW-1185">Reference proteome</keyword>
<protein>
    <submittedName>
        <fullName evidence="2">DUF3291 domain-containing protein</fullName>
    </submittedName>
</protein>
<dbReference type="RefSeq" id="WP_273941582.1">
    <property type="nucleotide sequence ID" value="NZ_CP097263.1"/>
</dbReference>
<dbReference type="SUPFAM" id="SSF54909">
    <property type="entry name" value="Dimeric alpha+beta barrel"/>
    <property type="match status" value="1"/>
</dbReference>
<reference evidence="2 3" key="1">
    <citation type="submission" date="2024-09" db="EMBL/GenBank/DDBJ databases">
        <authorList>
            <person name="Sun Q."/>
            <person name="Mori K."/>
        </authorList>
    </citation>
    <scope>NUCLEOTIDE SEQUENCE [LARGE SCALE GENOMIC DNA]</scope>
    <source>
        <strain evidence="2 3">TBRC 1432</strain>
    </source>
</reference>
<dbReference type="InterPro" id="IPR011008">
    <property type="entry name" value="Dimeric_a/b-barrel"/>
</dbReference>
<gene>
    <name evidence="2" type="ORF">ACFFH7_16945</name>
</gene>
<organism evidence="2 3">
    <name type="scientific">Kutzneria chonburiensis</name>
    <dbReference type="NCBI Taxonomy" id="1483604"/>
    <lineage>
        <taxon>Bacteria</taxon>
        <taxon>Bacillati</taxon>
        <taxon>Actinomycetota</taxon>
        <taxon>Actinomycetes</taxon>
        <taxon>Pseudonocardiales</taxon>
        <taxon>Pseudonocardiaceae</taxon>
        <taxon>Kutzneria</taxon>
    </lineage>
</organism>
<feature type="domain" description="DUF3291" evidence="1">
    <location>
        <begin position="6"/>
        <end position="142"/>
    </location>
</feature>
<proteinExistence type="predicted"/>
<dbReference type="Pfam" id="PF11695">
    <property type="entry name" value="DUF3291"/>
    <property type="match status" value="1"/>
</dbReference>
<comment type="caution">
    <text evidence="2">The sequence shown here is derived from an EMBL/GenBank/DDBJ whole genome shotgun (WGS) entry which is preliminary data.</text>
</comment>
<dbReference type="Proteomes" id="UP001589810">
    <property type="component" value="Unassembled WGS sequence"/>
</dbReference>
<sequence>MAQHHLAQLNIGRLRYPFGSGEADEFIAALDPINALVDQAPGFVWRLTGVGGKDSAAIDPADDVVVNLTVWESREAMWEFTYRAEHREFLHRRREWFLPQTEASTVLWWIPAGHIPTSLEGRDRLYRLRESGPTPAAFTFGQTYEPVETQLAAP</sequence>
<dbReference type="InterPro" id="IPR021708">
    <property type="entry name" value="DUF3291"/>
</dbReference>
<name>A0ABV6MTN0_9PSEU</name>
<evidence type="ECO:0000313" key="3">
    <source>
        <dbReference type="Proteomes" id="UP001589810"/>
    </source>
</evidence>
<evidence type="ECO:0000259" key="1">
    <source>
        <dbReference type="Pfam" id="PF11695"/>
    </source>
</evidence>
<evidence type="ECO:0000313" key="2">
    <source>
        <dbReference type="EMBL" id="MFC0543191.1"/>
    </source>
</evidence>
<accession>A0ABV6MTN0</accession>
<dbReference type="Gene3D" id="3.30.70.100">
    <property type="match status" value="1"/>
</dbReference>
<dbReference type="EMBL" id="JBHLUD010000004">
    <property type="protein sequence ID" value="MFC0543191.1"/>
    <property type="molecule type" value="Genomic_DNA"/>
</dbReference>